<keyword evidence="3" id="KW-1185">Reference proteome</keyword>
<feature type="compositionally biased region" description="Basic residues" evidence="1">
    <location>
        <begin position="574"/>
        <end position="593"/>
    </location>
</feature>
<evidence type="ECO:0000313" key="3">
    <source>
        <dbReference type="Proteomes" id="UP000053424"/>
    </source>
</evidence>
<sequence>MEPRPPPPAKAKKPKNFLTLLAWKKFEGNYDAQKADIDKFNEELVSRSAPGTLDKYHHLELNWECFMANQEPRLSSNEIWYSDVVSRNILHFLPRIVQVSVGRAAANGKIKASTLCTYLTQLCLAIYRLVTDRVSGEKVGNELLRGKLFSDLKDQVHTLILSEKLDRHEELKTYFGVEELQLIIEQALEDTKLSGRASAIQRITITVICCMTGLRPSSLGPSNKTYGAQGKYPRLFDITIFQTAPLTWRVPLNVRFFKGYLNSPVGLSRVMSFDPVTNWFNVPFDAAMWIVLYLFLRGALEGINASCRVFIVGPYSLASCKTLQDLANNKLANIPIKASMKDEPLFLALGPRGKAFAVPQRTISAKGVSDGIAASAESAGLPPGTAYNFRRDNGDTGSMGVVLGKEVAELILVHQSDGQLHHYSRNTANVDLVGARLNELPQGHAPNVIHQLERHKMTSRAVQAMRILLDPEARAEAGGSQRTVLTVADKQELVDNDPEVERLENVADDAFEAFKNCYEYTKPRGKRDDYPRNRLGAGYILKNPTTTLLVPQETADEARDALYAATEDLVKYNRSSRKSAKRTKAQTNNRKRKEQHEGTTEELDKARDELKKPSKILRGIMPMVGVEDSTADDIEADQEIHKGGFSLFFVKKKKAFQSLCNLNGKVNDIHDVLFREGSAEELVDPPAPEPLQANPVASASDMRLALMTFVLEPINAASELKEKLEVTSLLDKPTMALGPAINAAPLTTTTRNSKIVTTKRKYQLRGHAVIQHTPWRDLILKMIIVSPNQTTTFKCPVATCSFRSRKEKTVRDHCKDPDECSNAEHYQDMEMEYETIRANFRAVKVPRAVRGKKPAEETE</sequence>
<reference evidence="2 3" key="1">
    <citation type="submission" date="2014-04" db="EMBL/GenBank/DDBJ databases">
        <authorList>
            <consortium name="DOE Joint Genome Institute"/>
            <person name="Kuo A."/>
            <person name="Gay G."/>
            <person name="Dore J."/>
            <person name="Kohler A."/>
            <person name="Nagy L.G."/>
            <person name="Floudas D."/>
            <person name="Copeland A."/>
            <person name="Barry K.W."/>
            <person name="Cichocki N."/>
            <person name="Veneault-Fourrey C."/>
            <person name="LaButti K."/>
            <person name="Lindquist E.A."/>
            <person name="Lipzen A."/>
            <person name="Lundell T."/>
            <person name="Morin E."/>
            <person name="Murat C."/>
            <person name="Sun H."/>
            <person name="Tunlid A."/>
            <person name="Henrissat B."/>
            <person name="Grigoriev I.V."/>
            <person name="Hibbett D.S."/>
            <person name="Martin F."/>
            <person name="Nordberg H.P."/>
            <person name="Cantor M.N."/>
            <person name="Hua S.X."/>
        </authorList>
    </citation>
    <scope>NUCLEOTIDE SEQUENCE [LARGE SCALE GENOMIC DNA]</scope>
    <source>
        <strain evidence="3">h7</strain>
    </source>
</reference>
<protein>
    <submittedName>
        <fullName evidence="2">Uncharacterized protein</fullName>
    </submittedName>
</protein>
<gene>
    <name evidence="2" type="ORF">M413DRAFT_9764</name>
</gene>
<proteinExistence type="predicted"/>
<reference evidence="3" key="2">
    <citation type="submission" date="2015-01" db="EMBL/GenBank/DDBJ databases">
        <title>Evolutionary Origins and Diversification of the Mycorrhizal Mutualists.</title>
        <authorList>
            <consortium name="DOE Joint Genome Institute"/>
            <consortium name="Mycorrhizal Genomics Consortium"/>
            <person name="Kohler A."/>
            <person name="Kuo A."/>
            <person name="Nagy L.G."/>
            <person name="Floudas D."/>
            <person name="Copeland A."/>
            <person name="Barry K.W."/>
            <person name="Cichocki N."/>
            <person name="Veneault-Fourrey C."/>
            <person name="LaButti K."/>
            <person name="Lindquist E.A."/>
            <person name="Lipzen A."/>
            <person name="Lundell T."/>
            <person name="Morin E."/>
            <person name="Murat C."/>
            <person name="Riley R."/>
            <person name="Ohm R."/>
            <person name="Sun H."/>
            <person name="Tunlid A."/>
            <person name="Henrissat B."/>
            <person name="Grigoriev I.V."/>
            <person name="Hibbett D.S."/>
            <person name="Martin F."/>
        </authorList>
    </citation>
    <scope>NUCLEOTIDE SEQUENCE [LARGE SCALE GENOMIC DNA]</scope>
    <source>
        <strain evidence="3">h7</strain>
    </source>
</reference>
<dbReference type="PANTHER" id="PTHR37535">
    <property type="entry name" value="FLUG DOMAIN PROTEIN"/>
    <property type="match status" value="1"/>
</dbReference>
<evidence type="ECO:0000313" key="2">
    <source>
        <dbReference type="EMBL" id="KIM43874.1"/>
    </source>
</evidence>
<dbReference type="AlphaFoldDB" id="A0A0C3CIA6"/>
<dbReference type="HOGENOM" id="CLU_305658_0_0_1"/>
<dbReference type="OrthoDB" id="3253465at2759"/>
<feature type="compositionally biased region" description="Basic and acidic residues" evidence="1">
    <location>
        <begin position="594"/>
        <end position="608"/>
    </location>
</feature>
<dbReference type="EMBL" id="KN831775">
    <property type="protein sequence ID" value="KIM43874.1"/>
    <property type="molecule type" value="Genomic_DNA"/>
</dbReference>
<dbReference type="PANTHER" id="PTHR37535:SF3">
    <property type="entry name" value="FLUG DOMAIN-CONTAINING PROTEIN"/>
    <property type="match status" value="1"/>
</dbReference>
<accession>A0A0C3CIA6</accession>
<evidence type="ECO:0000256" key="1">
    <source>
        <dbReference type="SAM" id="MobiDB-lite"/>
    </source>
</evidence>
<feature type="region of interest" description="Disordered" evidence="1">
    <location>
        <begin position="574"/>
        <end position="608"/>
    </location>
</feature>
<name>A0A0C3CIA6_HEBCY</name>
<dbReference type="Proteomes" id="UP000053424">
    <property type="component" value="Unassembled WGS sequence"/>
</dbReference>
<organism evidence="2 3">
    <name type="scientific">Hebeloma cylindrosporum</name>
    <dbReference type="NCBI Taxonomy" id="76867"/>
    <lineage>
        <taxon>Eukaryota</taxon>
        <taxon>Fungi</taxon>
        <taxon>Dikarya</taxon>
        <taxon>Basidiomycota</taxon>
        <taxon>Agaricomycotina</taxon>
        <taxon>Agaricomycetes</taxon>
        <taxon>Agaricomycetidae</taxon>
        <taxon>Agaricales</taxon>
        <taxon>Agaricineae</taxon>
        <taxon>Hymenogastraceae</taxon>
        <taxon>Hebeloma</taxon>
    </lineage>
</organism>